<reference evidence="2 3" key="1">
    <citation type="submission" date="2022-03" db="EMBL/GenBank/DDBJ databases">
        <authorList>
            <person name="Nunn A."/>
            <person name="Chopra R."/>
            <person name="Nunn A."/>
            <person name="Contreras Garrido A."/>
        </authorList>
    </citation>
    <scope>NUCLEOTIDE SEQUENCE [LARGE SCALE GENOMIC DNA]</scope>
</reference>
<evidence type="ECO:0000256" key="1">
    <source>
        <dbReference type="SAM" id="MobiDB-lite"/>
    </source>
</evidence>
<dbReference type="Proteomes" id="UP000836841">
    <property type="component" value="Chromosome 2"/>
</dbReference>
<feature type="region of interest" description="Disordered" evidence="1">
    <location>
        <begin position="176"/>
        <end position="215"/>
    </location>
</feature>
<dbReference type="AlphaFoldDB" id="A0AAU9RQT8"/>
<evidence type="ECO:0008006" key="4">
    <source>
        <dbReference type="Google" id="ProtNLM"/>
    </source>
</evidence>
<feature type="region of interest" description="Disordered" evidence="1">
    <location>
        <begin position="1"/>
        <end position="34"/>
    </location>
</feature>
<feature type="compositionally biased region" description="Polar residues" evidence="1">
    <location>
        <begin position="1"/>
        <end position="16"/>
    </location>
</feature>
<dbReference type="PANTHER" id="PTHR47584:SF17">
    <property type="entry name" value="MYB_SANT-LIKE DNA-BINDING DOMAIN PROTEIN"/>
    <property type="match status" value="1"/>
</dbReference>
<gene>
    <name evidence="2" type="ORF">TAV2_LOCUS7812</name>
</gene>
<feature type="compositionally biased region" description="Acidic residues" evidence="1">
    <location>
        <begin position="180"/>
        <end position="193"/>
    </location>
</feature>
<dbReference type="EMBL" id="OU466858">
    <property type="protein sequence ID" value="CAH2047184.1"/>
    <property type="molecule type" value="Genomic_DNA"/>
</dbReference>
<sequence length="523" mass="59920">NTRSNDANNGRSNAGGSRSKRKDKSTDEPKNSRYTESFLELVNNELKAKGYVIRLPDNPGKRRVEEKFYEMTGVKLSWEPEMKSRINYMRKLWHHYSILVNRTRVSADSTIGKINMSEGWWNDIIAEFGNNGKFVRVLQSKPLPFKELLDQIYSKHDVEQDDRYSPHTLRTHLQQTLDEGASDDDIGVDETAEDNTTQTPLDLTSEDEFPRAGQSPTPLLQENVYVARHPVQINQACVFGRIHFETQVQAGFQRLEESRTGLLDVLRLQHNPKATFGDALVVLESLTVEPMGKFWWAANKLLLNDEDARDGFVKLRSEDNKIQFLEKLTGIDRYGLPCDIINLKGPNSFTTPYVPATHSQMAGTDTNASSSFGARYGLFETSSSGTSFSTLLGLRFYMFLTLLYELRIAELHLRGIENLSNEEIAELILLEEAEILETHISPVMEYYGKYFCKKPMSKDTGKGWRIIQDQIYDNEASFLGAMERMASIGVEDETEAGTYMRIVRDKIFEDMWLDSQRSFRYQR</sequence>
<name>A0AAU9RQT8_THLAR</name>
<accession>A0AAU9RQT8</accession>
<organism evidence="2 3">
    <name type="scientific">Thlaspi arvense</name>
    <name type="common">Field penny-cress</name>
    <dbReference type="NCBI Taxonomy" id="13288"/>
    <lineage>
        <taxon>Eukaryota</taxon>
        <taxon>Viridiplantae</taxon>
        <taxon>Streptophyta</taxon>
        <taxon>Embryophyta</taxon>
        <taxon>Tracheophyta</taxon>
        <taxon>Spermatophyta</taxon>
        <taxon>Magnoliopsida</taxon>
        <taxon>eudicotyledons</taxon>
        <taxon>Gunneridae</taxon>
        <taxon>Pentapetalae</taxon>
        <taxon>rosids</taxon>
        <taxon>malvids</taxon>
        <taxon>Brassicales</taxon>
        <taxon>Brassicaceae</taxon>
        <taxon>Thlaspideae</taxon>
        <taxon>Thlaspi</taxon>
    </lineage>
</organism>
<dbReference type="InterPro" id="IPR045026">
    <property type="entry name" value="LIMYB"/>
</dbReference>
<dbReference type="PANTHER" id="PTHR47584">
    <property type="match status" value="1"/>
</dbReference>
<keyword evidence="3" id="KW-1185">Reference proteome</keyword>
<evidence type="ECO:0000313" key="2">
    <source>
        <dbReference type="EMBL" id="CAH2047184.1"/>
    </source>
</evidence>
<evidence type="ECO:0000313" key="3">
    <source>
        <dbReference type="Proteomes" id="UP000836841"/>
    </source>
</evidence>
<feature type="non-terminal residue" evidence="2">
    <location>
        <position position="1"/>
    </location>
</feature>
<feature type="non-terminal residue" evidence="2">
    <location>
        <position position="523"/>
    </location>
</feature>
<proteinExistence type="predicted"/>
<protein>
    <recommendedName>
        <fullName evidence="4">Myb/SANT-like domain-containing protein</fullName>
    </recommendedName>
</protein>
<feature type="compositionally biased region" description="Basic and acidic residues" evidence="1">
    <location>
        <begin position="24"/>
        <end position="33"/>
    </location>
</feature>